<dbReference type="Proteomes" id="UP000275846">
    <property type="component" value="Unassembled WGS sequence"/>
</dbReference>
<sequence>MSIKFQQWLTNDKHIFLYELAITRQASLLPPSSYLVPSDAPVIITISDAAIDRLPQVDTNNDLDLPPSLPETIQAVQQISSGKAPGSDAIPPEVYRHGGPRLMAELTTLFQKMWCQRKKEEGNAEEEEKKKKKEEEEEEEGEEGEEEEAEVAVKLLVVLSTFSVSTSSQPILKMYSNLKNFHLPPFITQN</sequence>
<evidence type="ECO:0000313" key="3">
    <source>
        <dbReference type="Proteomes" id="UP000275846"/>
    </source>
</evidence>
<feature type="compositionally biased region" description="Acidic residues" evidence="1">
    <location>
        <begin position="135"/>
        <end position="149"/>
    </location>
</feature>
<evidence type="ECO:0000313" key="4">
    <source>
        <dbReference type="WBParaSite" id="SSLN_0000340701-mRNA-1"/>
    </source>
</evidence>
<name>A0A183SGF9_SCHSO</name>
<organism evidence="4">
    <name type="scientific">Schistocephalus solidus</name>
    <name type="common">Tapeworm</name>
    <dbReference type="NCBI Taxonomy" id="70667"/>
    <lineage>
        <taxon>Eukaryota</taxon>
        <taxon>Metazoa</taxon>
        <taxon>Spiralia</taxon>
        <taxon>Lophotrochozoa</taxon>
        <taxon>Platyhelminthes</taxon>
        <taxon>Cestoda</taxon>
        <taxon>Eucestoda</taxon>
        <taxon>Diphyllobothriidea</taxon>
        <taxon>Diphyllobothriidae</taxon>
        <taxon>Schistocephalus</taxon>
    </lineage>
</organism>
<dbReference type="WBParaSite" id="SSLN_0000340701-mRNA-1">
    <property type="protein sequence ID" value="SSLN_0000340701-mRNA-1"/>
    <property type="gene ID" value="SSLN_0000340701"/>
</dbReference>
<proteinExistence type="predicted"/>
<reference evidence="4" key="1">
    <citation type="submission" date="2016-06" db="UniProtKB">
        <authorList>
            <consortium name="WormBaseParasite"/>
        </authorList>
    </citation>
    <scope>IDENTIFICATION</scope>
</reference>
<feature type="region of interest" description="Disordered" evidence="1">
    <location>
        <begin position="119"/>
        <end position="149"/>
    </location>
</feature>
<dbReference type="AlphaFoldDB" id="A0A183SGF9"/>
<dbReference type="EMBL" id="UYSU01032496">
    <property type="protein sequence ID" value="VDL89692.1"/>
    <property type="molecule type" value="Genomic_DNA"/>
</dbReference>
<keyword evidence="3" id="KW-1185">Reference proteome</keyword>
<evidence type="ECO:0000256" key="1">
    <source>
        <dbReference type="SAM" id="MobiDB-lite"/>
    </source>
</evidence>
<gene>
    <name evidence="2" type="ORF">SSLN_LOCUS3307</name>
</gene>
<accession>A0A183SGF9</accession>
<reference evidence="2 3" key="2">
    <citation type="submission" date="2018-11" db="EMBL/GenBank/DDBJ databases">
        <authorList>
            <consortium name="Pathogen Informatics"/>
        </authorList>
    </citation>
    <scope>NUCLEOTIDE SEQUENCE [LARGE SCALE GENOMIC DNA]</scope>
    <source>
        <strain evidence="2 3">NST_G2</strain>
    </source>
</reference>
<protein>
    <submittedName>
        <fullName evidence="2 4">Uncharacterized protein</fullName>
    </submittedName>
</protein>
<dbReference type="OrthoDB" id="10070415at2759"/>
<evidence type="ECO:0000313" key="2">
    <source>
        <dbReference type="EMBL" id="VDL89692.1"/>
    </source>
</evidence>